<dbReference type="PROSITE" id="PS01063">
    <property type="entry name" value="SIGMA70_ECF"/>
    <property type="match status" value="1"/>
</dbReference>
<evidence type="ECO:0000313" key="9">
    <source>
        <dbReference type="EMBL" id="WND03688.1"/>
    </source>
</evidence>
<dbReference type="InterPro" id="IPR007627">
    <property type="entry name" value="RNA_pol_sigma70_r2"/>
</dbReference>
<dbReference type="InterPro" id="IPR007630">
    <property type="entry name" value="RNA_pol_sigma70_r4"/>
</dbReference>
<dbReference type="GO" id="GO:0016987">
    <property type="term" value="F:sigma factor activity"/>
    <property type="evidence" value="ECO:0007669"/>
    <property type="project" value="UniProtKB-KW"/>
</dbReference>
<dbReference type="SUPFAM" id="SSF88659">
    <property type="entry name" value="Sigma3 and sigma4 domains of RNA polymerase sigma factors"/>
    <property type="match status" value="1"/>
</dbReference>
<dbReference type="InterPro" id="IPR013324">
    <property type="entry name" value="RNA_pol_sigma_r3/r4-like"/>
</dbReference>
<keyword evidence="10" id="KW-1185">Reference proteome</keyword>
<proteinExistence type="inferred from homology"/>
<evidence type="ECO:0000256" key="1">
    <source>
        <dbReference type="ARBA" id="ARBA00010641"/>
    </source>
</evidence>
<evidence type="ECO:0000259" key="7">
    <source>
        <dbReference type="Pfam" id="PF04542"/>
    </source>
</evidence>
<sequence>MFSGVTLAEKNGTLEREDLTELHFNSSKEDHKTRKMHLIASHKKPKGTPAVDEARRRKSSNRFNLLIENVARKHCKVAFAELYEHFAPRVKSFAIKGGVGEDVAEEVAQETMVMVWRKAALFDGSKAAASTWIFTIARNKRIDHQRRTNKPSLSEFDFIHLENEMKDQGDEYEIGQDTKSVRSQMEKLPDDQKAVIIKAFMEEKSHSVVAEEMGLPLGTVKSRIRIALKKLRGQLDE</sequence>
<dbReference type="NCBIfam" id="TIGR02937">
    <property type="entry name" value="sigma70-ECF"/>
    <property type="match status" value="1"/>
</dbReference>
<dbReference type="Pfam" id="PF04542">
    <property type="entry name" value="Sigma70_r2"/>
    <property type="match status" value="1"/>
</dbReference>
<feature type="domain" description="RNA polymerase sigma-70 region 4" evidence="8">
    <location>
        <begin position="185"/>
        <end position="232"/>
    </location>
</feature>
<dbReference type="EMBL" id="CP123872">
    <property type="protein sequence ID" value="WND03688.1"/>
    <property type="molecule type" value="Genomic_DNA"/>
</dbReference>
<dbReference type="InterPro" id="IPR036388">
    <property type="entry name" value="WH-like_DNA-bd_sf"/>
</dbReference>
<dbReference type="Gene3D" id="1.10.10.10">
    <property type="entry name" value="Winged helix-like DNA-binding domain superfamily/Winged helix DNA-binding domain"/>
    <property type="match status" value="1"/>
</dbReference>
<accession>A0AA52EHD4</accession>
<comment type="similarity">
    <text evidence="1 6">Belongs to the sigma-70 factor family. ECF subfamily.</text>
</comment>
<dbReference type="GO" id="GO:0006352">
    <property type="term" value="P:DNA-templated transcription initiation"/>
    <property type="evidence" value="ECO:0007669"/>
    <property type="project" value="InterPro"/>
</dbReference>
<dbReference type="InterPro" id="IPR039425">
    <property type="entry name" value="RNA_pol_sigma-70-like"/>
</dbReference>
<organism evidence="9 10">
    <name type="scientific">Temperatibacter marinus</name>
    <dbReference type="NCBI Taxonomy" id="1456591"/>
    <lineage>
        <taxon>Bacteria</taxon>
        <taxon>Pseudomonadati</taxon>
        <taxon>Pseudomonadota</taxon>
        <taxon>Alphaproteobacteria</taxon>
        <taxon>Kordiimonadales</taxon>
        <taxon>Temperatibacteraceae</taxon>
        <taxon>Temperatibacter</taxon>
    </lineage>
</organism>
<dbReference type="InterPro" id="IPR000838">
    <property type="entry name" value="RNA_pol_sigma70_ECF_CS"/>
</dbReference>
<evidence type="ECO:0000256" key="2">
    <source>
        <dbReference type="ARBA" id="ARBA00023015"/>
    </source>
</evidence>
<evidence type="ECO:0000256" key="6">
    <source>
        <dbReference type="RuleBase" id="RU000716"/>
    </source>
</evidence>
<evidence type="ECO:0000256" key="3">
    <source>
        <dbReference type="ARBA" id="ARBA00023082"/>
    </source>
</evidence>
<name>A0AA52EHD4_9PROT</name>
<evidence type="ECO:0000256" key="5">
    <source>
        <dbReference type="ARBA" id="ARBA00023163"/>
    </source>
</evidence>
<evidence type="ECO:0000259" key="8">
    <source>
        <dbReference type="Pfam" id="PF04545"/>
    </source>
</evidence>
<dbReference type="Pfam" id="PF04545">
    <property type="entry name" value="Sigma70_r4"/>
    <property type="match status" value="1"/>
</dbReference>
<keyword evidence="4 6" id="KW-0238">DNA-binding</keyword>
<evidence type="ECO:0000313" key="10">
    <source>
        <dbReference type="Proteomes" id="UP001268683"/>
    </source>
</evidence>
<evidence type="ECO:0000256" key="4">
    <source>
        <dbReference type="ARBA" id="ARBA00023125"/>
    </source>
</evidence>
<keyword evidence="5 6" id="KW-0804">Transcription</keyword>
<gene>
    <name evidence="9" type="ORF">QGN29_04775</name>
</gene>
<feature type="domain" description="RNA polymerase sigma-70 region 2" evidence="7">
    <location>
        <begin position="82"/>
        <end position="149"/>
    </location>
</feature>
<dbReference type="RefSeq" id="WP_310799541.1">
    <property type="nucleotide sequence ID" value="NZ_CP123872.1"/>
</dbReference>
<keyword evidence="3 6" id="KW-0731">Sigma factor</keyword>
<dbReference type="InterPro" id="IPR013325">
    <property type="entry name" value="RNA_pol_sigma_r2"/>
</dbReference>
<dbReference type="PANTHER" id="PTHR43133">
    <property type="entry name" value="RNA POLYMERASE ECF-TYPE SIGMA FACTO"/>
    <property type="match status" value="1"/>
</dbReference>
<dbReference type="AlphaFoldDB" id="A0AA52EHD4"/>
<reference evidence="9" key="1">
    <citation type="submission" date="2023-04" db="EMBL/GenBank/DDBJ databases">
        <title>Complete genome sequence of Temperatibacter marinus.</title>
        <authorList>
            <person name="Rong J.-C."/>
            <person name="Yi M.-L."/>
            <person name="Zhao Q."/>
        </authorList>
    </citation>
    <scope>NUCLEOTIDE SEQUENCE</scope>
    <source>
        <strain evidence="9">NBRC 110045</strain>
    </source>
</reference>
<dbReference type="CDD" id="cd06171">
    <property type="entry name" value="Sigma70_r4"/>
    <property type="match status" value="1"/>
</dbReference>
<protein>
    <recommendedName>
        <fullName evidence="6">RNA polymerase sigma factor</fullName>
    </recommendedName>
</protein>
<dbReference type="Proteomes" id="UP001268683">
    <property type="component" value="Chromosome"/>
</dbReference>
<dbReference type="SUPFAM" id="SSF88946">
    <property type="entry name" value="Sigma2 domain of RNA polymerase sigma factors"/>
    <property type="match status" value="1"/>
</dbReference>
<dbReference type="Gene3D" id="1.10.1740.10">
    <property type="match status" value="1"/>
</dbReference>
<dbReference type="PANTHER" id="PTHR43133:SF62">
    <property type="entry name" value="RNA POLYMERASE SIGMA FACTOR SIGZ"/>
    <property type="match status" value="1"/>
</dbReference>
<keyword evidence="2 6" id="KW-0805">Transcription regulation</keyword>
<dbReference type="KEGG" id="tmk:QGN29_04775"/>
<dbReference type="GO" id="GO:0003677">
    <property type="term" value="F:DNA binding"/>
    <property type="evidence" value="ECO:0007669"/>
    <property type="project" value="UniProtKB-KW"/>
</dbReference>
<dbReference type="InterPro" id="IPR014284">
    <property type="entry name" value="RNA_pol_sigma-70_dom"/>
</dbReference>